<comment type="caution">
    <text evidence="3">The sequence shown here is derived from an EMBL/GenBank/DDBJ whole genome shotgun (WGS) entry which is preliminary data.</text>
</comment>
<gene>
    <name evidence="3" type="ORF">ECXG_01188</name>
</gene>
<accession>A0A1X3IY03</accession>
<proteinExistence type="predicted"/>
<organism evidence="3 4">
    <name type="scientific">Escherichia coli TA447</name>
    <dbReference type="NCBI Taxonomy" id="656447"/>
    <lineage>
        <taxon>Bacteria</taxon>
        <taxon>Pseudomonadati</taxon>
        <taxon>Pseudomonadota</taxon>
        <taxon>Gammaproteobacteria</taxon>
        <taxon>Enterobacterales</taxon>
        <taxon>Enterobacteriaceae</taxon>
        <taxon>Escherichia</taxon>
    </lineage>
</organism>
<dbReference type="AlphaFoldDB" id="A0A1X3IY03"/>
<feature type="compositionally biased region" description="Basic and acidic residues" evidence="1">
    <location>
        <begin position="1"/>
        <end position="17"/>
    </location>
</feature>
<name>A0A1X3IY03_ECOLX</name>
<keyword evidence="2" id="KW-1133">Transmembrane helix</keyword>
<reference evidence="3 4" key="1">
    <citation type="submission" date="2010-04" db="EMBL/GenBank/DDBJ databases">
        <title>The Genome Sequence of Escherichia coli TA447.</title>
        <authorList>
            <consortium name="The Broad Institute Genome Sequencing Platform"/>
            <consortium name="The Broad Institute Genome Sequencing Center for Infectious Disease"/>
            <person name="Feldgarden M."/>
            <person name="Gordon D.M."/>
            <person name="Johnson J.R."/>
            <person name="Johnston B.D."/>
            <person name="Young S."/>
            <person name="Zeng Q."/>
            <person name="Koehrsen M."/>
            <person name="Alvarado L."/>
            <person name="Berlin A.M."/>
            <person name="Borenstein D."/>
            <person name="Chapman S.B."/>
            <person name="Chen Z."/>
            <person name="Engels R."/>
            <person name="Freedman E."/>
            <person name="Gellesch M."/>
            <person name="Goldberg J."/>
            <person name="Griggs A."/>
            <person name="Gujja S."/>
            <person name="Heilman E.R."/>
            <person name="Heiman D.I."/>
            <person name="Hepburn T.A."/>
            <person name="Howarth C."/>
            <person name="Jen D."/>
            <person name="Larson L."/>
            <person name="Mehta T."/>
            <person name="Park D."/>
            <person name="Pearson M."/>
            <person name="Richards J."/>
            <person name="Roberts A."/>
            <person name="Saif S."/>
            <person name="Shea T.D."/>
            <person name="Shenoy N."/>
            <person name="Sisk P."/>
            <person name="Stolte C."/>
            <person name="Sykes S.N."/>
            <person name="Walk T."/>
            <person name="White J."/>
            <person name="Yandava C."/>
            <person name="Haas B."/>
            <person name="Henn M.R."/>
            <person name="Nusbaum C."/>
            <person name="Birren B."/>
        </authorList>
    </citation>
    <scope>NUCLEOTIDE SEQUENCE [LARGE SCALE GENOMIC DNA]</scope>
    <source>
        <strain evidence="3 4">TA447</strain>
    </source>
</reference>
<feature type="transmembrane region" description="Helical" evidence="2">
    <location>
        <begin position="39"/>
        <end position="64"/>
    </location>
</feature>
<dbReference type="InterPro" id="IPR022266">
    <property type="entry name" value="DtrJ-like"/>
</dbReference>
<evidence type="ECO:0000313" key="4">
    <source>
        <dbReference type="Proteomes" id="UP000193942"/>
    </source>
</evidence>
<dbReference type="Pfam" id="PF14348">
    <property type="entry name" value="DtrJ-like"/>
    <property type="match status" value="1"/>
</dbReference>
<evidence type="ECO:0000256" key="2">
    <source>
        <dbReference type="SAM" id="Phobius"/>
    </source>
</evidence>
<feature type="transmembrane region" description="Helical" evidence="2">
    <location>
        <begin position="233"/>
        <end position="253"/>
    </location>
</feature>
<protein>
    <submittedName>
        <fullName evidence="3">Putative membrane protein</fullName>
    </submittedName>
</protein>
<dbReference type="Proteomes" id="UP000193942">
    <property type="component" value="Unassembled WGS sequence"/>
</dbReference>
<feature type="transmembrane region" description="Helical" evidence="2">
    <location>
        <begin position="149"/>
        <end position="182"/>
    </location>
</feature>
<evidence type="ECO:0000313" key="3">
    <source>
        <dbReference type="EMBL" id="OSK92677.1"/>
    </source>
</evidence>
<keyword evidence="2" id="KW-0812">Transmembrane</keyword>
<dbReference type="NCBIfam" id="TIGR03747">
    <property type="entry name" value="conj_TIGR03747"/>
    <property type="match status" value="1"/>
</dbReference>
<keyword evidence="2" id="KW-0472">Membrane</keyword>
<feature type="region of interest" description="Disordered" evidence="1">
    <location>
        <begin position="1"/>
        <end position="22"/>
    </location>
</feature>
<dbReference type="EMBL" id="ADIZ01000031">
    <property type="protein sequence ID" value="OSK92677.1"/>
    <property type="molecule type" value="Genomic_DNA"/>
</dbReference>
<evidence type="ECO:0000256" key="1">
    <source>
        <dbReference type="SAM" id="MobiDB-lite"/>
    </source>
</evidence>
<sequence>MCRKETDMADSRRDVNRPDAAQPPRRRGLLYNLLWGWPWALAGIVLSSLLLSLLIEYVGIAFFWPEQGAKHSEAVMNTELGWLSSEFTRSLLLSTPSVTVMKWVSTAYQWLFVDSGFMAWMKQGAVVDNSVIKEVDTLGRWLAHYLHDYLMATVYVTVVTLARVTILVLSVPLFVMVVLVAVVEGLGRRDLRRYGAAYESSFVYHHAKKSIKPAIYIPCILYLSWPTAVYPNLLIWPAAMLLGMAITVTMASFKKYL</sequence>